<evidence type="ECO:0000313" key="3">
    <source>
        <dbReference type="EMBL" id="THF51170.1"/>
    </source>
</evidence>
<feature type="domain" description="Type 9 secretion system plug protein N-terminal" evidence="2">
    <location>
        <begin position="37"/>
        <end position="157"/>
    </location>
</feature>
<dbReference type="Pfam" id="PF17116">
    <property type="entry name" value="T9SS_plug_1st"/>
    <property type="match status" value="1"/>
</dbReference>
<feature type="signal peptide" evidence="1">
    <location>
        <begin position="1"/>
        <end position="25"/>
    </location>
</feature>
<name>A0A4V3W8G5_9FLAO</name>
<feature type="chain" id="PRO_5020905351" evidence="1">
    <location>
        <begin position="26"/>
        <end position="422"/>
    </location>
</feature>
<proteinExistence type="predicted"/>
<dbReference type="Gene3D" id="2.60.40.10">
    <property type="entry name" value="Immunoglobulins"/>
    <property type="match status" value="1"/>
</dbReference>
<organism evidence="3 4">
    <name type="scientific">Flavobacterium supellecticarium</name>
    <dbReference type="NCBI Taxonomy" id="2565924"/>
    <lineage>
        <taxon>Bacteria</taxon>
        <taxon>Pseudomonadati</taxon>
        <taxon>Bacteroidota</taxon>
        <taxon>Flavobacteriia</taxon>
        <taxon>Flavobacteriales</taxon>
        <taxon>Flavobacteriaceae</taxon>
        <taxon>Flavobacterium</taxon>
    </lineage>
</organism>
<dbReference type="OrthoDB" id="1522602at2"/>
<dbReference type="RefSeq" id="WP_136402157.1">
    <property type="nucleotide sequence ID" value="NZ_SSNZ01000002.1"/>
</dbReference>
<evidence type="ECO:0000259" key="2">
    <source>
        <dbReference type="Pfam" id="PF17116"/>
    </source>
</evidence>
<comment type="caution">
    <text evidence="3">The sequence shown here is derived from an EMBL/GenBank/DDBJ whole genome shotgun (WGS) entry which is preliminary data.</text>
</comment>
<gene>
    <name evidence="3" type="ORF">E6C50_05185</name>
</gene>
<evidence type="ECO:0000256" key="1">
    <source>
        <dbReference type="SAM" id="SignalP"/>
    </source>
</evidence>
<keyword evidence="1" id="KW-0732">Signal</keyword>
<dbReference type="EMBL" id="SSNZ01000002">
    <property type="protein sequence ID" value="THF51170.1"/>
    <property type="molecule type" value="Genomic_DNA"/>
</dbReference>
<dbReference type="Proteomes" id="UP000307507">
    <property type="component" value="Unassembled WGS sequence"/>
</dbReference>
<sequence length="422" mass="49115">MLFHKKLRFLLLLSFVLSGSASVFSQVEKEVNPPFNIKTVSFVQSGANTIPMFRLGDTFELQFDDLFGNEADYYYTITQYNYDWTPTILAKSEYLQGMDNQRIMTYQNSFNTLQIYSHYKQAFPNRFNRILLSGNYMIKIFNDNQELVFSRRFIVYEENLSVALQIKRSRNLTDIEKKQNLDFTIKMGDNNTLQNPVQNIKVALLQNGRWDNAILNIKPQYTLGSDLIYRYNQETQFWGGNEFLYFDNKDIRNPGNNVGKVTSGEIYNSLLFANSPRGDKPYTYYPDINGSFYVRNIGSENGETEADYAWVYFTLIPPTTIDKKDIYINGMFNNFALAPENKMDFNAQKGVYEKAILLKQGFVNYQYVLLDAKGKVDNQNAIDGNFYQTENNYFVIVYYRGNNDRYDKIIGRGFATSENITN</sequence>
<protein>
    <submittedName>
        <fullName evidence="3">DUF5103 domain-containing protein</fullName>
    </submittedName>
</protein>
<dbReference type="InterPro" id="IPR031345">
    <property type="entry name" value="T9SS_Plug_N"/>
</dbReference>
<dbReference type="InterPro" id="IPR013783">
    <property type="entry name" value="Ig-like_fold"/>
</dbReference>
<reference evidence="3 4" key="1">
    <citation type="submission" date="2019-04" db="EMBL/GenBank/DDBJ databases">
        <title>Flavobacterium sp. nov. isolated from construction timber.</title>
        <authorList>
            <person name="Lin S.-Y."/>
            <person name="Chang C.-T."/>
            <person name="Young C.-C."/>
        </authorList>
    </citation>
    <scope>NUCLEOTIDE SEQUENCE [LARGE SCALE GENOMIC DNA]</scope>
    <source>
        <strain evidence="3 4">CC-CTC003</strain>
    </source>
</reference>
<evidence type="ECO:0000313" key="4">
    <source>
        <dbReference type="Proteomes" id="UP000307507"/>
    </source>
</evidence>
<dbReference type="AlphaFoldDB" id="A0A4V3W8G5"/>
<keyword evidence="4" id="KW-1185">Reference proteome</keyword>
<accession>A0A4V3W8G5</accession>